<evidence type="ECO:0000313" key="1">
    <source>
        <dbReference type="EMBL" id="MDK9495760.1"/>
    </source>
</evidence>
<reference evidence="1 2" key="1">
    <citation type="submission" date="2023-05" db="EMBL/GenBank/DDBJ databases">
        <title>Sequencing and Assembly of Streptomyces sp. NP73.</title>
        <authorList>
            <person name="Konwar A.N."/>
            <person name="Saikia K."/>
            <person name="Thakur D."/>
        </authorList>
    </citation>
    <scope>NUCLEOTIDE SEQUENCE [LARGE SCALE GENOMIC DNA]</scope>
    <source>
        <strain evidence="1 2">NP73</strain>
    </source>
</reference>
<keyword evidence="2" id="KW-1185">Reference proteome</keyword>
<accession>A0ABT7GQ89</accession>
<dbReference type="RefSeq" id="WP_285341299.1">
    <property type="nucleotide sequence ID" value="NZ_JASITI010000008.1"/>
</dbReference>
<dbReference type="Proteomes" id="UP001223390">
    <property type="component" value="Unassembled WGS sequence"/>
</dbReference>
<proteinExistence type="predicted"/>
<sequence>MREALGRAGVGAVPGGVPEGVVPAVVGYGSAEVSGGVYVRYADPRLVEALNGCWYRLAVAEGLFGEGGDFLLMPPGGEGGWRRVRLLEGWDLMGAGAETVLGAGAGRPDFTALALDGGVAVVAASYAGGAGVHAVRRPGSVTGRKRWG</sequence>
<comment type="caution">
    <text evidence="1">The sequence shown here is derived from an EMBL/GenBank/DDBJ whole genome shotgun (WGS) entry which is preliminary data.</text>
</comment>
<name>A0ABT7GQ89_9ACTN</name>
<evidence type="ECO:0000313" key="2">
    <source>
        <dbReference type="Proteomes" id="UP001223390"/>
    </source>
</evidence>
<protein>
    <submittedName>
        <fullName evidence="1">Uncharacterized protein</fullName>
    </submittedName>
</protein>
<organism evidence="1 2">
    <name type="scientific">Streptomyces katrae</name>
    <dbReference type="NCBI Taxonomy" id="68223"/>
    <lineage>
        <taxon>Bacteria</taxon>
        <taxon>Bacillati</taxon>
        <taxon>Actinomycetota</taxon>
        <taxon>Actinomycetes</taxon>
        <taxon>Kitasatosporales</taxon>
        <taxon>Streptomycetaceae</taxon>
        <taxon>Streptomyces</taxon>
    </lineage>
</organism>
<gene>
    <name evidence="1" type="ORF">QEZ40_007053</name>
</gene>
<dbReference type="EMBL" id="JASITI010000008">
    <property type="protein sequence ID" value="MDK9495760.1"/>
    <property type="molecule type" value="Genomic_DNA"/>
</dbReference>